<dbReference type="SUPFAM" id="SSF52972">
    <property type="entry name" value="ITPase-like"/>
    <property type="match status" value="1"/>
</dbReference>
<dbReference type="GO" id="GO:0000166">
    <property type="term" value="F:nucleotide binding"/>
    <property type="evidence" value="ECO:0007669"/>
    <property type="project" value="UniProtKB-KW"/>
</dbReference>
<name>A0A6S6TM19_9BACT</name>
<feature type="binding site" evidence="10">
    <location>
        <begin position="7"/>
        <end position="12"/>
    </location>
    <ligand>
        <name>substrate</name>
    </ligand>
</feature>
<keyword evidence="6 10" id="KW-0460">Magnesium</keyword>
<feature type="binding site" evidence="10">
    <location>
        <position position="174"/>
    </location>
    <ligand>
        <name>substrate</name>
    </ligand>
</feature>
<dbReference type="InterPro" id="IPR020922">
    <property type="entry name" value="dITP/XTP_pyrophosphatase"/>
</dbReference>
<feature type="binding site" evidence="10">
    <location>
        <begin position="179"/>
        <end position="180"/>
    </location>
    <ligand>
        <name>substrate</name>
    </ligand>
</feature>
<evidence type="ECO:0000256" key="7">
    <source>
        <dbReference type="ARBA" id="ARBA00023080"/>
    </source>
</evidence>
<evidence type="ECO:0000313" key="12">
    <source>
        <dbReference type="EMBL" id="CAA6816793.1"/>
    </source>
</evidence>
<dbReference type="EMBL" id="CACVAR010000268">
    <property type="protein sequence ID" value="CAA6816793.1"/>
    <property type="molecule type" value="Genomic_DNA"/>
</dbReference>
<dbReference type="GO" id="GO:0046872">
    <property type="term" value="F:metal ion binding"/>
    <property type="evidence" value="ECO:0007669"/>
    <property type="project" value="UniProtKB-KW"/>
</dbReference>
<comment type="similarity">
    <text evidence="1 10 11">Belongs to the HAM1 NTPase family.</text>
</comment>
<dbReference type="GO" id="GO:0009146">
    <property type="term" value="P:purine nucleoside triphosphate catabolic process"/>
    <property type="evidence" value="ECO:0007669"/>
    <property type="project" value="UniProtKB-UniRule"/>
</dbReference>
<comment type="subunit">
    <text evidence="2 10">Homodimer.</text>
</comment>
<gene>
    <name evidence="12" type="ORF">HELGO_WM48075</name>
</gene>
<comment type="caution">
    <text evidence="10">Lacks conserved residue(s) required for the propagation of feature annotation.</text>
</comment>
<dbReference type="HAMAP" id="MF_01405">
    <property type="entry name" value="Non_canon_purine_NTPase"/>
    <property type="match status" value="1"/>
</dbReference>
<dbReference type="GO" id="GO:0017111">
    <property type="term" value="F:ribonucleoside triphosphate phosphatase activity"/>
    <property type="evidence" value="ECO:0007669"/>
    <property type="project" value="InterPro"/>
</dbReference>
<dbReference type="Pfam" id="PF01725">
    <property type="entry name" value="Ham1p_like"/>
    <property type="match status" value="1"/>
</dbReference>
<evidence type="ECO:0000256" key="8">
    <source>
        <dbReference type="ARBA" id="ARBA00051875"/>
    </source>
</evidence>
<keyword evidence="3 10" id="KW-0479">Metal-binding</keyword>
<dbReference type="EC" id="3.6.1.66" evidence="10"/>
<dbReference type="InterPro" id="IPR002637">
    <property type="entry name" value="RdgB/HAM1"/>
</dbReference>
<evidence type="ECO:0000256" key="1">
    <source>
        <dbReference type="ARBA" id="ARBA00008023"/>
    </source>
</evidence>
<dbReference type="GO" id="GO:0005829">
    <property type="term" value="C:cytosol"/>
    <property type="evidence" value="ECO:0007669"/>
    <property type="project" value="TreeGrafter"/>
</dbReference>
<feature type="binding site" evidence="10">
    <location>
        <position position="69"/>
    </location>
    <ligand>
        <name>Mg(2+)</name>
        <dbReference type="ChEBI" id="CHEBI:18420"/>
    </ligand>
</feature>
<dbReference type="InterPro" id="IPR029001">
    <property type="entry name" value="ITPase-like_fam"/>
</dbReference>
<dbReference type="FunFam" id="3.90.950.10:FF:000001">
    <property type="entry name" value="dITP/XTP pyrophosphatase"/>
    <property type="match status" value="1"/>
</dbReference>
<keyword evidence="5 10" id="KW-0378">Hydrolase</keyword>
<dbReference type="AlphaFoldDB" id="A0A6S6TM19"/>
<keyword evidence="4 10" id="KW-0547">Nucleotide-binding</keyword>
<dbReference type="GO" id="GO:0036220">
    <property type="term" value="F:ITP diphosphatase activity"/>
    <property type="evidence" value="ECO:0007669"/>
    <property type="project" value="UniProtKB-UniRule"/>
</dbReference>
<evidence type="ECO:0000256" key="6">
    <source>
        <dbReference type="ARBA" id="ARBA00022842"/>
    </source>
</evidence>
<feature type="active site" description="Proton acceptor" evidence="10">
    <location>
        <position position="69"/>
    </location>
</feature>
<reference evidence="12" key="1">
    <citation type="submission" date="2020-01" db="EMBL/GenBank/DDBJ databases">
        <authorList>
            <person name="Meier V. D."/>
            <person name="Meier V D."/>
        </authorList>
    </citation>
    <scope>NUCLEOTIDE SEQUENCE</scope>
    <source>
        <strain evidence="12">HLG_WM_MAG_03</strain>
    </source>
</reference>
<dbReference type="CDD" id="cd00515">
    <property type="entry name" value="HAM1"/>
    <property type="match status" value="1"/>
</dbReference>
<dbReference type="GO" id="GO:0036222">
    <property type="term" value="F:XTP diphosphatase activity"/>
    <property type="evidence" value="ECO:0007669"/>
    <property type="project" value="UniProtKB-UniRule"/>
</dbReference>
<evidence type="ECO:0000256" key="9">
    <source>
        <dbReference type="ARBA" id="ARBA00052017"/>
    </source>
</evidence>
<comment type="catalytic activity">
    <reaction evidence="8 10">
        <text>dITP + H2O = dIMP + diphosphate + H(+)</text>
        <dbReference type="Rhea" id="RHEA:28342"/>
        <dbReference type="ChEBI" id="CHEBI:15377"/>
        <dbReference type="ChEBI" id="CHEBI:15378"/>
        <dbReference type="ChEBI" id="CHEBI:33019"/>
        <dbReference type="ChEBI" id="CHEBI:61194"/>
        <dbReference type="ChEBI" id="CHEBI:61382"/>
        <dbReference type="EC" id="3.6.1.66"/>
    </reaction>
</comment>
<dbReference type="Gene3D" id="3.90.950.10">
    <property type="match status" value="1"/>
</dbReference>
<dbReference type="PANTHER" id="PTHR11067:SF9">
    <property type="entry name" value="INOSINE TRIPHOSPHATE PYROPHOSPHATASE"/>
    <property type="match status" value="1"/>
</dbReference>
<evidence type="ECO:0000256" key="10">
    <source>
        <dbReference type="HAMAP-Rule" id="MF_01405"/>
    </source>
</evidence>
<comment type="catalytic activity">
    <reaction evidence="10">
        <text>ITP + H2O = IMP + diphosphate + H(+)</text>
        <dbReference type="Rhea" id="RHEA:29399"/>
        <dbReference type="ChEBI" id="CHEBI:15377"/>
        <dbReference type="ChEBI" id="CHEBI:15378"/>
        <dbReference type="ChEBI" id="CHEBI:33019"/>
        <dbReference type="ChEBI" id="CHEBI:58053"/>
        <dbReference type="ChEBI" id="CHEBI:61402"/>
        <dbReference type="EC" id="3.6.1.66"/>
    </reaction>
</comment>
<protein>
    <recommendedName>
        <fullName evidence="10">dITP/XTP pyrophosphatase</fullName>
        <ecNumber evidence="10">3.6.1.66</ecNumber>
    </recommendedName>
    <alternativeName>
        <fullName evidence="10">Non-canonical purine NTP pyrophosphatase</fullName>
    </alternativeName>
    <alternativeName>
        <fullName evidence="10">Non-standard purine NTP pyrophosphatase</fullName>
    </alternativeName>
    <alternativeName>
        <fullName evidence="10">Nucleoside-triphosphate diphosphatase</fullName>
    </alternativeName>
    <alternativeName>
        <fullName evidence="10">Nucleoside-triphosphate pyrophosphatase</fullName>
        <shortName evidence="10">NTPase</shortName>
    </alternativeName>
</protein>
<evidence type="ECO:0000256" key="5">
    <source>
        <dbReference type="ARBA" id="ARBA00022801"/>
    </source>
</evidence>
<evidence type="ECO:0000256" key="4">
    <source>
        <dbReference type="ARBA" id="ARBA00022741"/>
    </source>
</evidence>
<comment type="cofactor">
    <cofactor evidence="10">
        <name>Mg(2+)</name>
        <dbReference type="ChEBI" id="CHEBI:18420"/>
    </cofactor>
    <text evidence="10">Binds 1 Mg(2+) ion per subunit.</text>
</comment>
<dbReference type="PANTHER" id="PTHR11067">
    <property type="entry name" value="INOSINE TRIPHOSPHATE PYROPHOSPHATASE/HAM1 PROTEIN"/>
    <property type="match status" value="1"/>
</dbReference>
<dbReference type="NCBIfam" id="TIGR00042">
    <property type="entry name" value="RdgB/HAM1 family non-canonical purine NTP pyrophosphatase"/>
    <property type="match status" value="1"/>
</dbReference>
<evidence type="ECO:0000256" key="3">
    <source>
        <dbReference type="ARBA" id="ARBA00022723"/>
    </source>
</evidence>
<comment type="function">
    <text evidence="10">Pyrophosphatase that catalyzes the hydrolysis of nucleoside triphosphates to their monophosphate derivatives, with a high preference for the non-canonical purine nucleotides XTP (xanthosine triphosphate), dITP (deoxyinosine triphosphate) and ITP. Seems to function as a house-cleaning enzyme that removes non-canonical purine nucleotides from the nucleotide pool, thus preventing their incorporation into DNA/RNA and avoiding chromosomal lesions.</text>
</comment>
<feature type="binding site" evidence="10">
    <location>
        <begin position="151"/>
        <end position="154"/>
    </location>
    <ligand>
        <name>substrate</name>
    </ligand>
</feature>
<evidence type="ECO:0000256" key="11">
    <source>
        <dbReference type="RuleBase" id="RU003781"/>
    </source>
</evidence>
<comment type="catalytic activity">
    <reaction evidence="9 10">
        <text>XTP + H2O = XMP + diphosphate + H(+)</text>
        <dbReference type="Rhea" id="RHEA:28610"/>
        <dbReference type="ChEBI" id="CHEBI:15377"/>
        <dbReference type="ChEBI" id="CHEBI:15378"/>
        <dbReference type="ChEBI" id="CHEBI:33019"/>
        <dbReference type="ChEBI" id="CHEBI:57464"/>
        <dbReference type="ChEBI" id="CHEBI:61314"/>
        <dbReference type="EC" id="3.6.1.66"/>
    </reaction>
</comment>
<feature type="binding site" evidence="10">
    <location>
        <position position="70"/>
    </location>
    <ligand>
        <name>substrate</name>
    </ligand>
</feature>
<dbReference type="GO" id="GO:0035870">
    <property type="term" value="F:dITP diphosphatase activity"/>
    <property type="evidence" value="ECO:0007669"/>
    <property type="project" value="UniProtKB-UniRule"/>
</dbReference>
<organism evidence="12">
    <name type="scientific">uncultured Sulfurovum sp</name>
    <dbReference type="NCBI Taxonomy" id="269237"/>
    <lineage>
        <taxon>Bacteria</taxon>
        <taxon>Pseudomonadati</taxon>
        <taxon>Campylobacterota</taxon>
        <taxon>Epsilonproteobacteria</taxon>
        <taxon>Campylobacterales</taxon>
        <taxon>Sulfurovaceae</taxon>
        <taxon>Sulfurovum</taxon>
        <taxon>environmental samples</taxon>
    </lineage>
</organism>
<dbReference type="GO" id="GO:0009117">
    <property type="term" value="P:nucleotide metabolic process"/>
    <property type="evidence" value="ECO:0007669"/>
    <property type="project" value="UniProtKB-KW"/>
</dbReference>
<accession>A0A6S6TM19</accession>
<keyword evidence="7 10" id="KW-0546">Nucleotide metabolism</keyword>
<proteinExistence type="inferred from homology"/>
<evidence type="ECO:0000256" key="2">
    <source>
        <dbReference type="ARBA" id="ARBA00011738"/>
    </source>
</evidence>
<sequence length="196" mass="21358">MKIVLATGNKGKLREFKNMCETDVIAFSEILGDIEIVEDAETFKGNALIKAQTIYEKLKDENCIVVSDDSGISVPLFGGTPGVYSARYAGEGSTDKENLAKLVASLKEAGVEKTPAYYTAAIAIVSKYGEYVVHGWMHGDVLNSTRGDKGFGYDPMFVPAGYEQTLGELEDEVKKAISHRGKALELAKPIIKMLQR</sequence>